<dbReference type="EMBL" id="MPRJ01000029">
    <property type="protein sequence ID" value="OOZ36699.1"/>
    <property type="molecule type" value="Genomic_DNA"/>
</dbReference>
<dbReference type="AlphaFoldDB" id="A0A1T2KV15"/>
<feature type="domain" description="GGDEF" evidence="4">
    <location>
        <begin position="17"/>
        <end position="150"/>
    </location>
</feature>
<dbReference type="GO" id="GO:0052621">
    <property type="term" value="F:diguanylate cyclase activity"/>
    <property type="evidence" value="ECO:0007669"/>
    <property type="project" value="UniProtKB-EC"/>
</dbReference>
<name>A0A1T2KV15_9GAMM</name>
<comment type="cofactor">
    <cofactor evidence="1">
        <name>Mg(2+)</name>
        <dbReference type="ChEBI" id="CHEBI:18420"/>
    </cofactor>
</comment>
<dbReference type="RefSeq" id="WP_245832018.1">
    <property type="nucleotide sequence ID" value="NZ_MPRJ01000029.1"/>
</dbReference>
<dbReference type="EC" id="2.7.7.65" evidence="2"/>
<dbReference type="InterPro" id="IPR029787">
    <property type="entry name" value="Nucleotide_cyclase"/>
</dbReference>
<organism evidence="5 6">
    <name type="scientific">Solemya velesiana gill symbiont</name>
    <dbReference type="NCBI Taxonomy" id="1918948"/>
    <lineage>
        <taxon>Bacteria</taxon>
        <taxon>Pseudomonadati</taxon>
        <taxon>Pseudomonadota</taxon>
        <taxon>Gammaproteobacteria</taxon>
        <taxon>sulfur-oxidizing symbionts</taxon>
    </lineage>
</organism>
<protein>
    <recommendedName>
        <fullName evidence="2">diguanylate cyclase</fullName>
        <ecNumber evidence="2">2.7.7.65</ecNumber>
    </recommendedName>
</protein>
<dbReference type="SMART" id="SM00267">
    <property type="entry name" value="GGDEF"/>
    <property type="match status" value="1"/>
</dbReference>
<dbReference type="NCBIfam" id="TIGR00254">
    <property type="entry name" value="GGDEF"/>
    <property type="match status" value="1"/>
</dbReference>
<dbReference type="PANTHER" id="PTHR45138">
    <property type="entry name" value="REGULATORY COMPONENTS OF SENSORY TRANSDUCTION SYSTEM"/>
    <property type="match status" value="1"/>
</dbReference>
<dbReference type="InterPro" id="IPR043128">
    <property type="entry name" value="Rev_trsase/Diguanyl_cyclase"/>
</dbReference>
<dbReference type="GO" id="GO:0043709">
    <property type="term" value="P:cell adhesion involved in single-species biofilm formation"/>
    <property type="evidence" value="ECO:0007669"/>
    <property type="project" value="TreeGrafter"/>
</dbReference>
<dbReference type="InterPro" id="IPR000160">
    <property type="entry name" value="GGDEF_dom"/>
</dbReference>
<reference evidence="5 6" key="1">
    <citation type="submission" date="2016-11" db="EMBL/GenBank/DDBJ databases">
        <title>Mixed transmission modes and dynamic genome evolution in an obligate animal-bacterial symbiosis.</title>
        <authorList>
            <person name="Russell S.L."/>
            <person name="Corbett-Detig R.B."/>
            <person name="Cavanaugh C.M."/>
        </authorList>
    </citation>
    <scope>NUCLEOTIDE SEQUENCE [LARGE SCALE GENOMIC DNA]</scope>
    <source>
        <strain evidence="5">Se-Cadez</strain>
    </source>
</reference>
<comment type="caution">
    <text evidence="5">The sequence shown here is derived from an EMBL/GenBank/DDBJ whole genome shotgun (WGS) entry which is preliminary data.</text>
</comment>
<evidence type="ECO:0000313" key="5">
    <source>
        <dbReference type="EMBL" id="OOZ36699.1"/>
    </source>
</evidence>
<dbReference type="Proteomes" id="UP000190896">
    <property type="component" value="Unassembled WGS sequence"/>
</dbReference>
<dbReference type="Pfam" id="PF00990">
    <property type="entry name" value="GGDEF"/>
    <property type="match status" value="1"/>
</dbReference>
<evidence type="ECO:0000313" key="6">
    <source>
        <dbReference type="Proteomes" id="UP000190896"/>
    </source>
</evidence>
<gene>
    <name evidence="5" type="ORF">BOW51_05990</name>
</gene>
<evidence type="ECO:0000256" key="1">
    <source>
        <dbReference type="ARBA" id="ARBA00001946"/>
    </source>
</evidence>
<accession>A0A1T2KV15</accession>
<evidence type="ECO:0000259" key="4">
    <source>
        <dbReference type="PROSITE" id="PS50887"/>
    </source>
</evidence>
<evidence type="ECO:0000256" key="2">
    <source>
        <dbReference type="ARBA" id="ARBA00012528"/>
    </source>
</evidence>
<keyword evidence="6" id="KW-1185">Reference proteome</keyword>
<dbReference type="PANTHER" id="PTHR45138:SF9">
    <property type="entry name" value="DIGUANYLATE CYCLASE DGCM-RELATED"/>
    <property type="match status" value="1"/>
</dbReference>
<dbReference type="CDD" id="cd01949">
    <property type="entry name" value="GGDEF"/>
    <property type="match status" value="1"/>
</dbReference>
<dbReference type="SUPFAM" id="SSF55073">
    <property type="entry name" value="Nucleotide cyclase"/>
    <property type="match status" value="1"/>
</dbReference>
<dbReference type="InterPro" id="IPR050469">
    <property type="entry name" value="Diguanylate_Cyclase"/>
</dbReference>
<sequence>MTYRLNQEYERVVRSGSRCVICMIDLDHFKKVNDRFGHLAGDDVLKRVTEICRDQLRKYDGIFRFGGEEFVLCLPGTPLEKARVLMERLRQTIAETDMGIGEDPRFRITASFGATEMTKEKGPDDAISEADHALLTAKANGRNQVVLWQANE</sequence>
<comment type="catalytic activity">
    <reaction evidence="3">
        <text>2 GTP = 3',3'-c-di-GMP + 2 diphosphate</text>
        <dbReference type="Rhea" id="RHEA:24898"/>
        <dbReference type="ChEBI" id="CHEBI:33019"/>
        <dbReference type="ChEBI" id="CHEBI:37565"/>
        <dbReference type="ChEBI" id="CHEBI:58805"/>
        <dbReference type="EC" id="2.7.7.65"/>
    </reaction>
</comment>
<dbReference type="FunFam" id="3.30.70.270:FF:000001">
    <property type="entry name" value="Diguanylate cyclase domain protein"/>
    <property type="match status" value="1"/>
</dbReference>
<dbReference type="Gene3D" id="3.30.70.270">
    <property type="match status" value="1"/>
</dbReference>
<proteinExistence type="predicted"/>
<dbReference type="PROSITE" id="PS50887">
    <property type="entry name" value="GGDEF"/>
    <property type="match status" value="1"/>
</dbReference>
<dbReference type="GO" id="GO:0005886">
    <property type="term" value="C:plasma membrane"/>
    <property type="evidence" value="ECO:0007669"/>
    <property type="project" value="TreeGrafter"/>
</dbReference>
<evidence type="ECO:0000256" key="3">
    <source>
        <dbReference type="ARBA" id="ARBA00034247"/>
    </source>
</evidence>
<dbReference type="GO" id="GO:1902201">
    <property type="term" value="P:negative regulation of bacterial-type flagellum-dependent cell motility"/>
    <property type="evidence" value="ECO:0007669"/>
    <property type="project" value="TreeGrafter"/>
</dbReference>